<evidence type="ECO:0000256" key="5">
    <source>
        <dbReference type="SAM" id="Coils"/>
    </source>
</evidence>
<evidence type="ECO:0000256" key="2">
    <source>
        <dbReference type="ARBA" id="ARBA00022771"/>
    </source>
</evidence>
<dbReference type="InterPro" id="IPR013083">
    <property type="entry name" value="Znf_RING/FYVE/PHD"/>
</dbReference>
<dbReference type="VEuPathDB" id="TriTrypDB:LdBPK_030260.1"/>
<keyword evidence="1" id="KW-0479">Metal-binding</keyword>
<dbReference type="InterPro" id="IPR011011">
    <property type="entry name" value="Znf_FYVE_PHD"/>
</dbReference>
<dbReference type="InterPro" id="IPR000306">
    <property type="entry name" value="Znf_FYVE"/>
</dbReference>
<dbReference type="EMBL" id="FR799590">
    <property type="protein sequence ID" value="CBZ31267.1"/>
    <property type="molecule type" value="Genomic_DNA"/>
</dbReference>
<dbReference type="GeneID" id="13390366"/>
<dbReference type="InterPro" id="IPR052113">
    <property type="entry name" value="FYVE-type_Zinc_Finger"/>
</dbReference>
<dbReference type="Gene3D" id="3.30.40.10">
    <property type="entry name" value="Zinc/RING finger domain, C3HC4 (zinc finger)"/>
    <property type="match status" value="1"/>
</dbReference>
<keyword evidence="2 4" id="KW-0863">Zinc-finger</keyword>
<dbReference type="InterPro" id="IPR017455">
    <property type="entry name" value="Znf_FYVE-rel"/>
</dbReference>
<evidence type="ECO:0000256" key="4">
    <source>
        <dbReference type="PROSITE-ProRule" id="PRU00091"/>
    </source>
</evidence>
<gene>
    <name evidence="8" type="ORF">LDBPK_030260</name>
</gene>
<accession>E9B7P4</accession>
<feature type="region of interest" description="Disordered" evidence="6">
    <location>
        <begin position="99"/>
        <end position="130"/>
    </location>
</feature>
<organism evidence="8 9">
    <name type="scientific">Leishmania donovani</name>
    <dbReference type="NCBI Taxonomy" id="5661"/>
    <lineage>
        <taxon>Eukaryota</taxon>
        <taxon>Discoba</taxon>
        <taxon>Euglenozoa</taxon>
        <taxon>Kinetoplastea</taxon>
        <taxon>Metakinetoplastina</taxon>
        <taxon>Trypanosomatida</taxon>
        <taxon>Trypanosomatidae</taxon>
        <taxon>Leishmaniinae</taxon>
        <taxon>Leishmania</taxon>
    </lineage>
</organism>
<evidence type="ECO:0000256" key="6">
    <source>
        <dbReference type="SAM" id="MobiDB-lite"/>
    </source>
</evidence>
<dbReference type="PROSITE" id="PS50178">
    <property type="entry name" value="ZF_FYVE"/>
    <property type="match status" value="1"/>
</dbReference>
<dbReference type="OMA" id="RCGIVIC"/>
<reference evidence="9" key="2">
    <citation type="submission" date="2011-02" db="EMBL/GenBank/DDBJ databases">
        <title>Whole genome sequencing of Leishmania donovani clinical lines reveals dynamic variation related to drug resistance.</title>
        <authorList>
            <person name="Downing T."/>
            <person name="Imamura H."/>
            <person name="Sanders M."/>
            <person name="Decuypere S."/>
            <person name="Hertz-Fowler C."/>
            <person name="Clark T.G."/>
            <person name="Rijal S."/>
            <person name="Sundar S."/>
            <person name="Quail M.A."/>
            <person name="De Doncker S."/>
            <person name="Maes I."/>
            <person name="Vanaerschot M."/>
            <person name="Stark O."/>
            <person name="Schonian G."/>
            <person name="Dujardin J.C."/>
            <person name="Berriman M."/>
        </authorList>
    </citation>
    <scope>NUCLEOTIDE SEQUENCE [LARGE SCALE GENOMIC DNA]</scope>
    <source>
        <strain evidence="9">BPK282A1</strain>
    </source>
</reference>
<name>E9B7P4_LEIDO</name>
<keyword evidence="3" id="KW-0862">Zinc</keyword>
<dbReference type="Proteomes" id="UP000008980">
    <property type="component" value="Chromosome 3"/>
</dbReference>
<evidence type="ECO:0000313" key="8">
    <source>
        <dbReference type="EMBL" id="CBZ31267.1"/>
    </source>
</evidence>
<reference evidence="8 9" key="1">
    <citation type="journal article" date="2011" name="Genome Res.">
        <title>Whole genome sequencing of multiple Leishmania donovani clinical isolates provides insights into population structure and mechanisms of drug resistance.</title>
        <authorList>
            <person name="Downing T."/>
            <person name="Imamura H."/>
            <person name="Decuypere S."/>
            <person name="Clark T.G."/>
            <person name="Coombs G.H."/>
            <person name="Cotton J.A."/>
            <person name="Hilley J.D."/>
            <person name="de Doncker S."/>
            <person name="Maes I."/>
            <person name="Mottram J.C."/>
            <person name="Quail M.A."/>
            <person name="Rijal S."/>
            <person name="Sanders M."/>
            <person name="Schonian G."/>
            <person name="Stark O."/>
            <person name="Sundar S."/>
            <person name="Vanaerschot M."/>
            <person name="Hertz-Fowler C."/>
            <person name="Dujardin J.C."/>
            <person name="Berriman M."/>
        </authorList>
    </citation>
    <scope>NUCLEOTIDE SEQUENCE [LARGE SCALE GENOMIC DNA]</scope>
    <source>
        <strain evidence="8 9">BPK282A1</strain>
    </source>
</reference>
<dbReference type="RefSeq" id="XP_003857992.1">
    <property type="nucleotide sequence ID" value="XM_003857944.1"/>
</dbReference>
<dbReference type="PANTHER" id="PTHR39490">
    <property type="entry name" value="ARRESTIN DOMAIN-CONTAINING PROTEIN D"/>
    <property type="match status" value="1"/>
</dbReference>
<proteinExistence type="predicted"/>
<feature type="domain" description="FYVE-type" evidence="7">
    <location>
        <begin position="28"/>
        <end position="79"/>
    </location>
</feature>
<dbReference type="PANTHER" id="PTHR39490:SF8">
    <property type="entry name" value="ZINC FINGER FYVE DOMAIN-CONTAINING PROTEIN 21"/>
    <property type="match status" value="1"/>
</dbReference>
<feature type="non-terminal residue" evidence="8">
    <location>
        <position position="230"/>
    </location>
</feature>
<keyword evidence="5" id="KW-0175">Coiled coil</keyword>
<evidence type="ECO:0000256" key="3">
    <source>
        <dbReference type="ARBA" id="ARBA00022833"/>
    </source>
</evidence>
<dbReference type="SUPFAM" id="SSF57903">
    <property type="entry name" value="FYVE/PHD zinc finger"/>
    <property type="match status" value="1"/>
</dbReference>
<dbReference type="AlphaFoldDB" id="E9B7P4"/>
<evidence type="ECO:0000313" key="9">
    <source>
        <dbReference type="Proteomes" id="UP000008980"/>
    </source>
</evidence>
<evidence type="ECO:0000259" key="7">
    <source>
        <dbReference type="PROSITE" id="PS50178"/>
    </source>
</evidence>
<sequence length="230" mass="24347">MSTPVGGVVPQDRWQPQQRVKVCQYQDCGAPFGFFSTKVNCHRCGIVLCGKCASTKTVIPRYYSNEAVPVCQRCYQVVERYKARGSVTPGYVVHSTTVSATPARSSPVPPPHTSQAPGTHAPSPQPAAAVSPAALVPTVEAVTVSTKPSVTDADLHALRGVIETLQQALNDAQCNAAKAATSAAAQLRTAEEENAALKSTADLLQQRLVTAAQQRAELEAQVARLAADRD</sequence>
<feature type="coiled-coil region" evidence="5">
    <location>
        <begin position="155"/>
        <end position="228"/>
    </location>
</feature>
<evidence type="ECO:0000256" key="1">
    <source>
        <dbReference type="ARBA" id="ARBA00022723"/>
    </source>
</evidence>
<dbReference type="KEGG" id="ldo:LDBPK_030260"/>
<dbReference type="CDD" id="cd00065">
    <property type="entry name" value="FYVE_like_SF"/>
    <property type="match status" value="1"/>
</dbReference>
<dbReference type="SMART" id="SM00064">
    <property type="entry name" value="FYVE"/>
    <property type="match status" value="1"/>
</dbReference>
<dbReference type="GO" id="GO:0008270">
    <property type="term" value="F:zinc ion binding"/>
    <property type="evidence" value="ECO:0007669"/>
    <property type="project" value="UniProtKB-KW"/>
</dbReference>
<dbReference type="Pfam" id="PF01363">
    <property type="entry name" value="FYVE"/>
    <property type="match status" value="1"/>
</dbReference>
<protein>
    <recommendedName>
        <fullName evidence="7">FYVE-type domain-containing protein</fullName>
    </recommendedName>
</protein>